<dbReference type="InterPro" id="IPR011527">
    <property type="entry name" value="ABC1_TM_dom"/>
</dbReference>
<feature type="transmembrane region" description="Helical" evidence="7">
    <location>
        <begin position="124"/>
        <end position="145"/>
    </location>
</feature>
<dbReference type="PROSITE" id="PS50893">
    <property type="entry name" value="ABC_TRANSPORTER_2"/>
    <property type="match status" value="1"/>
</dbReference>
<dbReference type="InterPro" id="IPR039421">
    <property type="entry name" value="Type_1_exporter"/>
</dbReference>
<feature type="transmembrane region" description="Helical" evidence="7">
    <location>
        <begin position="232"/>
        <end position="255"/>
    </location>
</feature>
<evidence type="ECO:0000256" key="1">
    <source>
        <dbReference type="ARBA" id="ARBA00004651"/>
    </source>
</evidence>
<dbReference type="Proteomes" id="UP000649829">
    <property type="component" value="Unassembled WGS sequence"/>
</dbReference>
<evidence type="ECO:0000313" key="11">
    <source>
        <dbReference type="Proteomes" id="UP000649829"/>
    </source>
</evidence>
<feature type="domain" description="ABC transmembrane type-1" evidence="9">
    <location>
        <begin position="19"/>
        <end position="293"/>
    </location>
</feature>
<keyword evidence="3" id="KW-0547">Nucleotide-binding</keyword>
<evidence type="ECO:0000256" key="2">
    <source>
        <dbReference type="ARBA" id="ARBA00022692"/>
    </source>
</evidence>
<dbReference type="SUPFAM" id="SSF90123">
    <property type="entry name" value="ABC transporter transmembrane region"/>
    <property type="match status" value="1"/>
</dbReference>
<dbReference type="GO" id="GO:1904680">
    <property type="term" value="F:peptide transmembrane transporter activity"/>
    <property type="evidence" value="ECO:0007669"/>
    <property type="project" value="InterPro"/>
</dbReference>
<keyword evidence="6 7" id="KW-0472">Membrane</keyword>
<dbReference type="GO" id="GO:0005524">
    <property type="term" value="F:ATP binding"/>
    <property type="evidence" value="ECO:0007669"/>
    <property type="project" value="UniProtKB-KW"/>
</dbReference>
<evidence type="ECO:0000259" key="8">
    <source>
        <dbReference type="PROSITE" id="PS50893"/>
    </source>
</evidence>
<dbReference type="SUPFAM" id="SSF52540">
    <property type="entry name" value="P-loop containing nucleoside triphosphate hydrolases"/>
    <property type="match status" value="1"/>
</dbReference>
<keyword evidence="5 7" id="KW-1133">Transmembrane helix</keyword>
<evidence type="ECO:0000259" key="9">
    <source>
        <dbReference type="PROSITE" id="PS50929"/>
    </source>
</evidence>
<dbReference type="PANTHER" id="PTHR24221:SF654">
    <property type="entry name" value="ATP-BINDING CASSETTE SUB-FAMILY B MEMBER 6"/>
    <property type="match status" value="1"/>
</dbReference>
<name>A0A917WEF2_9RHOB</name>
<dbReference type="InterPro" id="IPR003439">
    <property type="entry name" value="ABC_transporter-like_ATP-bd"/>
</dbReference>
<evidence type="ECO:0000256" key="7">
    <source>
        <dbReference type="SAM" id="Phobius"/>
    </source>
</evidence>
<keyword evidence="11" id="KW-1185">Reference proteome</keyword>
<evidence type="ECO:0000313" key="10">
    <source>
        <dbReference type="EMBL" id="GGL99740.1"/>
    </source>
</evidence>
<accession>A0A917WEF2</accession>
<evidence type="ECO:0000256" key="5">
    <source>
        <dbReference type="ARBA" id="ARBA00022989"/>
    </source>
</evidence>
<evidence type="ECO:0000256" key="6">
    <source>
        <dbReference type="ARBA" id="ARBA00023136"/>
    </source>
</evidence>
<dbReference type="Gene3D" id="1.20.1560.10">
    <property type="entry name" value="ABC transporter type 1, transmembrane domain"/>
    <property type="match status" value="1"/>
</dbReference>
<evidence type="ECO:0000256" key="4">
    <source>
        <dbReference type="ARBA" id="ARBA00022840"/>
    </source>
</evidence>
<dbReference type="EMBL" id="BMLF01000001">
    <property type="protein sequence ID" value="GGL99740.1"/>
    <property type="molecule type" value="Genomic_DNA"/>
</dbReference>
<dbReference type="GO" id="GO:0005886">
    <property type="term" value="C:plasma membrane"/>
    <property type="evidence" value="ECO:0007669"/>
    <property type="project" value="UniProtKB-SubCell"/>
</dbReference>
<dbReference type="RefSeq" id="WP_028287905.1">
    <property type="nucleotide sequence ID" value="NZ_BMLF01000001.1"/>
</dbReference>
<dbReference type="GO" id="GO:0140359">
    <property type="term" value="F:ABC-type transporter activity"/>
    <property type="evidence" value="ECO:0007669"/>
    <property type="project" value="InterPro"/>
</dbReference>
<keyword evidence="4 10" id="KW-0067">ATP-binding</keyword>
<dbReference type="Gene3D" id="3.40.50.300">
    <property type="entry name" value="P-loop containing nucleotide triphosphate hydrolases"/>
    <property type="match status" value="1"/>
</dbReference>
<gene>
    <name evidence="10" type="ORF">GCM10011534_21990</name>
</gene>
<proteinExistence type="predicted"/>
<dbReference type="InterPro" id="IPR003593">
    <property type="entry name" value="AAA+_ATPase"/>
</dbReference>
<feature type="transmembrane region" description="Helical" evidence="7">
    <location>
        <begin position="53"/>
        <end position="72"/>
    </location>
</feature>
<reference evidence="10" key="1">
    <citation type="journal article" date="2014" name="Int. J. Syst. Evol. Microbiol.">
        <title>Complete genome sequence of Corynebacterium casei LMG S-19264T (=DSM 44701T), isolated from a smear-ripened cheese.</title>
        <authorList>
            <consortium name="US DOE Joint Genome Institute (JGI-PGF)"/>
            <person name="Walter F."/>
            <person name="Albersmeier A."/>
            <person name="Kalinowski J."/>
            <person name="Ruckert C."/>
        </authorList>
    </citation>
    <scope>NUCLEOTIDE SEQUENCE</scope>
    <source>
        <strain evidence="10">CGMCC 1.6293</strain>
    </source>
</reference>
<feature type="transmembrane region" description="Helical" evidence="7">
    <location>
        <begin position="20"/>
        <end position="41"/>
    </location>
</feature>
<dbReference type="InterPro" id="IPR036640">
    <property type="entry name" value="ABC1_TM_sf"/>
</dbReference>
<dbReference type="Pfam" id="PF00664">
    <property type="entry name" value="ABC_membrane"/>
    <property type="match status" value="1"/>
</dbReference>
<dbReference type="InterPro" id="IPR005898">
    <property type="entry name" value="Cyc_pep_transpt_SyrD/YojI"/>
</dbReference>
<dbReference type="PROSITE" id="PS50929">
    <property type="entry name" value="ABC_TM1F"/>
    <property type="match status" value="1"/>
</dbReference>
<dbReference type="SMART" id="SM00382">
    <property type="entry name" value="AAA"/>
    <property type="match status" value="1"/>
</dbReference>
<sequence>MLNLVSFVWNGVPGPKYRVIAMSIIVGLANGAMLSAINGAISARTDGTFDWTYPALFLAAVLVFFVGGYFAMYRATEMAQRFTQTLRETTIRKVQGSALRNVERYGRGEIYTHITRDSWTLGGIWTKLVTAFQAMLVVSFCLVYLVWLSPVVFALTAVAIAVGIWVYFLQEKFAKSHLVAARRHEVRLFGGVGDMLDGFKELKLSQPMAEGLIQELDWNNDQARRHFVRAEFLFYATSIISKAMLFLLLGVIAFVPAEYIGTRSAQTFQTLALLLYLVPQLEQMVNIVSPMMQAEVAKQRLDSLDTALAREDVGRIEGVGFGEGLRLKGVELDYTDPELGTTFTLGPIDFAARPGEIVFLVGGNGSGKTTLMKVLAGLYPPDRGEVRLGDTVLDLRSIGSWRDQIASVFHDFHLFDKAFGHDPERDFDHIRDEIARVGLADKVTLNEDGSFSTVRLSTGQRKRLALVLARAQKKPLLLLDEFGAEQDPEFRAFFYTDYLDALRAEGITVIAVSHDDRYFGTCDRLVKLDLGRIVHDGPPDVGADGLSLRPAREA</sequence>
<dbReference type="PANTHER" id="PTHR24221">
    <property type="entry name" value="ATP-BINDING CASSETTE SUB-FAMILY B"/>
    <property type="match status" value="1"/>
</dbReference>
<dbReference type="InterPro" id="IPR027417">
    <property type="entry name" value="P-loop_NTPase"/>
</dbReference>
<keyword evidence="2 7" id="KW-0812">Transmembrane</keyword>
<dbReference type="Pfam" id="PF00005">
    <property type="entry name" value="ABC_tran"/>
    <property type="match status" value="1"/>
</dbReference>
<evidence type="ECO:0000256" key="3">
    <source>
        <dbReference type="ARBA" id="ARBA00022741"/>
    </source>
</evidence>
<reference evidence="10" key="2">
    <citation type="submission" date="2020-09" db="EMBL/GenBank/DDBJ databases">
        <authorList>
            <person name="Sun Q."/>
            <person name="Zhou Y."/>
        </authorList>
    </citation>
    <scope>NUCLEOTIDE SEQUENCE</scope>
    <source>
        <strain evidence="10">CGMCC 1.6293</strain>
    </source>
</reference>
<dbReference type="GO" id="GO:0016887">
    <property type="term" value="F:ATP hydrolysis activity"/>
    <property type="evidence" value="ECO:0007669"/>
    <property type="project" value="InterPro"/>
</dbReference>
<feature type="domain" description="ABC transporter" evidence="8">
    <location>
        <begin position="325"/>
        <end position="554"/>
    </location>
</feature>
<comment type="caution">
    <text evidence="10">The sequence shown here is derived from an EMBL/GenBank/DDBJ whole genome shotgun (WGS) entry which is preliminary data.</text>
</comment>
<protein>
    <submittedName>
        <fullName evidence="10">Peptide ABC transporter ATP-binding protein</fullName>
    </submittedName>
</protein>
<dbReference type="NCBIfam" id="TIGR01194">
    <property type="entry name" value="cyc_pep_trnsptr"/>
    <property type="match status" value="1"/>
</dbReference>
<dbReference type="AlphaFoldDB" id="A0A917WEF2"/>
<comment type="subcellular location">
    <subcellularLocation>
        <location evidence="1">Cell membrane</location>
        <topology evidence="1">Multi-pass membrane protein</topology>
    </subcellularLocation>
</comment>
<organism evidence="10 11">
    <name type="scientific">Pseudooceanicola nanhaiensis</name>
    <dbReference type="NCBI Taxonomy" id="375761"/>
    <lineage>
        <taxon>Bacteria</taxon>
        <taxon>Pseudomonadati</taxon>
        <taxon>Pseudomonadota</taxon>
        <taxon>Alphaproteobacteria</taxon>
        <taxon>Rhodobacterales</taxon>
        <taxon>Paracoccaceae</taxon>
        <taxon>Pseudooceanicola</taxon>
    </lineage>
</organism>
<dbReference type="GO" id="GO:0015833">
    <property type="term" value="P:peptide transport"/>
    <property type="evidence" value="ECO:0007669"/>
    <property type="project" value="InterPro"/>
</dbReference>
<feature type="transmembrane region" description="Helical" evidence="7">
    <location>
        <begin position="151"/>
        <end position="169"/>
    </location>
</feature>